<keyword evidence="1" id="KW-0560">Oxidoreductase</keyword>
<comment type="function">
    <text evidence="3">Variable subunit of the ferredoxin-thioredoxin reductase (FTR), which catalyzes the two-electron reduction of thioredoxins by the electrons provided by reduced ferredoxin.</text>
</comment>
<protein>
    <submittedName>
        <fullName evidence="6">Ferredoxin-thioredoxin reductase, variable chain</fullName>
    </submittedName>
</protein>
<dbReference type="OrthoDB" id="1916328at2759"/>
<comment type="similarity">
    <text evidence="4">Belongs to the ferredoxin thioredoxin reductase alpha subunit family.</text>
</comment>
<dbReference type="InterPro" id="IPR008990">
    <property type="entry name" value="Elect_transpt_acc-like_dom_sf"/>
</dbReference>
<evidence type="ECO:0000259" key="5">
    <source>
        <dbReference type="Pfam" id="PF02941"/>
    </source>
</evidence>
<evidence type="ECO:0000313" key="7">
    <source>
        <dbReference type="Proteomes" id="UP000036987"/>
    </source>
</evidence>
<dbReference type="SUPFAM" id="SSF50090">
    <property type="entry name" value="Electron transport accessory proteins"/>
    <property type="match status" value="1"/>
</dbReference>
<name>A0A0K9PV41_ZOSMR</name>
<evidence type="ECO:0000256" key="4">
    <source>
        <dbReference type="ARBA" id="ARBA00034490"/>
    </source>
</evidence>
<evidence type="ECO:0000313" key="6">
    <source>
        <dbReference type="EMBL" id="KMZ72814.1"/>
    </source>
</evidence>
<sequence length="157" mass="17210">MSTNSLTTTAVAAIPLHHCFLPRIPLRSSRTAVSFSGRRRYLTVTVAATDTSSAASTSDSDARTPEELDGMGKVGARVKVSVPMKVFHIPKVPEFELEGMEGVVKDYVAVWKGKSISATFPFKVEFLLKDGVEGRRPGPLKFFAHLREDELEFLPDA</sequence>
<organism evidence="6 7">
    <name type="scientific">Zostera marina</name>
    <name type="common">Eelgrass</name>
    <dbReference type="NCBI Taxonomy" id="29655"/>
    <lineage>
        <taxon>Eukaryota</taxon>
        <taxon>Viridiplantae</taxon>
        <taxon>Streptophyta</taxon>
        <taxon>Embryophyta</taxon>
        <taxon>Tracheophyta</taxon>
        <taxon>Spermatophyta</taxon>
        <taxon>Magnoliopsida</taxon>
        <taxon>Liliopsida</taxon>
        <taxon>Zosteraceae</taxon>
        <taxon>Zostera</taxon>
    </lineage>
</organism>
<dbReference type="GO" id="GO:0015979">
    <property type="term" value="P:photosynthesis"/>
    <property type="evidence" value="ECO:0007669"/>
    <property type="project" value="InterPro"/>
</dbReference>
<dbReference type="OMA" id="PRCCRLG"/>
<dbReference type="STRING" id="29655.A0A0K9PV41"/>
<dbReference type="PANTHER" id="PTHR46937:SF4">
    <property type="entry name" value="FERREDOXIN-THIOREDOXIN REDUCTASE SUBUNIT A1, CHLOROPLASTIC"/>
    <property type="match status" value="1"/>
</dbReference>
<dbReference type="AlphaFoldDB" id="A0A0K9PV41"/>
<dbReference type="GO" id="GO:0016491">
    <property type="term" value="F:oxidoreductase activity"/>
    <property type="evidence" value="ECO:0007669"/>
    <property type="project" value="UniProtKB-KW"/>
</dbReference>
<feature type="domain" description="Ferredoxin thioredoxin reductase alpha chain" evidence="5">
    <location>
        <begin position="74"/>
        <end position="150"/>
    </location>
</feature>
<keyword evidence="7" id="KW-1185">Reference proteome</keyword>
<accession>A0A0K9PV41</accession>
<evidence type="ECO:0000256" key="3">
    <source>
        <dbReference type="ARBA" id="ARBA00034474"/>
    </source>
</evidence>
<evidence type="ECO:0000256" key="2">
    <source>
        <dbReference type="ARBA" id="ARBA00026011"/>
    </source>
</evidence>
<comment type="subunit">
    <text evidence="2">Heterodimer of subunit A (variable subunit) and subunit B (catalytic subunit). Heterodimeric FTR forms a complex with ferredoxin and thioredoxin.</text>
</comment>
<dbReference type="InterPro" id="IPR004207">
    <property type="entry name" value="Fd_thioredoxin_Rdtase_alpha"/>
</dbReference>
<proteinExistence type="inferred from homology"/>
<dbReference type="Pfam" id="PF02941">
    <property type="entry name" value="FeThRed_A"/>
    <property type="match status" value="1"/>
</dbReference>
<evidence type="ECO:0000256" key="1">
    <source>
        <dbReference type="ARBA" id="ARBA00023002"/>
    </source>
</evidence>
<dbReference type="PANTHER" id="PTHR46937">
    <property type="entry name" value="FERREDOXIN-THIOREDOXIN REDUCTASE, VARIABLE CHAIN"/>
    <property type="match status" value="1"/>
</dbReference>
<dbReference type="Proteomes" id="UP000036987">
    <property type="component" value="Unassembled WGS sequence"/>
</dbReference>
<dbReference type="EMBL" id="LFYR01000620">
    <property type="protein sequence ID" value="KMZ72814.1"/>
    <property type="molecule type" value="Genomic_DNA"/>
</dbReference>
<comment type="caution">
    <text evidence="6">The sequence shown here is derived from an EMBL/GenBank/DDBJ whole genome shotgun (WGS) entry which is preliminary data.</text>
</comment>
<dbReference type="InterPro" id="IPR044166">
    <property type="entry name" value="FTRV"/>
</dbReference>
<dbReference type="Gene3D" id="2.30.30.50">
    <property type="match status" value="1"/>
</dbReference>
<gene>
    <name evidence="6" type="ORF">ZOSMA_15G01530</name>
</gene>
<reference evidence="7" key="1">
    <citation type="journal article" date="2016" name="Nature">
        <title>The genome of the seagrass Zostera marina reveals angiosperm adaptation to the sea.</title>
        <authorList>
            <person name="Olsen J.L."/>
            <person name="Rouze P."/>
            <person name="Verhelst B."/>
            <person name="Lin Y.-C."/>
            <person name="Bayer T."/>
            <person name="Collen J."/>
            <person name="Dattolo E."/>
            <person name="De Paoli E."/>
            <person name="Dittami S."/>
            <person name="Maumus F."/>
            <person name="Michel G."/>
            <person name="Kersting A."/>
            <person name="Lauritano C."/>
            <person name="Lohaus R."/>
            <person name="Toepel M."/>
            <person name="Tonon T."/>
            <person name="Vanneste K."/>
            <person name="Amirebrahimi M."/>
            <person name="Brakel J."/>
            <person name="Bostroem C."/>
            <person name="Chovatia M."/>
            <person name="Grimwood J."/>
            <person name="Jenkins J.W."/>
            <person name="Jueterbock A."/>
            <person name="Mraz A."/>
            <person name="Stam W.T."/>
            <person name="Tice H."/>
            <person name="Bornberg-Bauer E."/>
            <person name="Green P.J."/>
            <person name="Pearson G.A."/>
            <person name="Procaccini G."/>
            <person name="Duarte C.M."/>
            <person name="Schmutz J."/>
            <person name="Reusch T.B.H."/>
            <person name="Van de Peer Y."/>
        </authorList>
    </citation>
    <scope>NUCLEOTIDE SEQUENCE [LARGE SCALE GENOMIC DNA]</scope>
    <source>
        <strain evidence="7">cv. Finnish</strain>
    </source>
</reference>